<dbReference type="RefSeq" id="WP_039803660.1">
    <property type="nucleotide sequence ID" value="NZ_CP010415.1"/>
</dbReference>
<evidence type="ECO:0000313" key="2">
    <source>
        <dbReference type="EMBL" id="AJE21230.1"/>
    </source>
</evidence>
<accession>A0A0C4WNW3</accession>
<dbReference type="InterPro" id="IPR036237">
    <property type="entry name" value="Xyl_isomerase-like_sf"/>
</dbReference>
<dbReference type="Proteomes" id="UP000068210">
    <property type="component" value="Chromosome"/>
</dbReference>
<protein>
    <submittedName>
        <fullName evidence="2">Xylose isomerase domain-containing protein TIM barrel</fullName>
    </submittedName>
</protein>
<name>A0A0C4WNW3_9GAMM</name>
<dbReference type="Gene3D" id="3.20.20.150">
    <property type="entry name" value="Divalent-metal-dependent TIM barrel enzymes"/>
    <property type="match status" value="1"/>
</dbReference>
<feature type="domain" description="Xylose isomerase-like TIM barrel" evidence="1">
    <location>
        <begin position="22"/>
        <end position="250"/>
    </location>
</feature>
<keyword evidence="3" id="KW-1185">Reference proteome</keyword>
<dbReference type="EMBL" id="CP010415">
    <property type="protein sequence ID" value="AJE21230.1"/>
    <property type="molecule type" value="Genomic_DNA"/>
</dbReference>
<dbReference type="InterPro" id="IPR050312">
    <property type="entry name" value="IolE/XylAMocC-like"/>
</dbReference>
<gene>
    <name evidence="2" type="ORF">Achr_17740</name>
</gene>
<sequence length="278" mass="30056">MRLAISNIAWDRDEDPAIAGLLQERGVDAIDVAPGKYFPEPGQASAQDIAHVRRWWSEHGIEITGMQALLFGTRGLNLFGPAQVREAMLRHLAAVCRIGALLGARRLVFGSPKNRDRSGLDDRTALEQAIPFFRQLGDIAQAEGVTLCLEPNPPRYGANFLTGSVETAQLVRLLAHPAIRMQLDTGALILNGEDPRAVLEDCSALIGHVHLSEPDLLPLGDGSTDHPGLASALARFLPEHVATIEMLATETEPHVASIGRALDVAIHHYRDHGSAARP</sequence>
<keyword evidence="2" id="KW-0413">Isomerase</keyword>
<proteinExistence type="predicted"/>
<dbReference type="InterPro" id="IPR013022">
    <property type="entry name" value="Xyl_isomerase-like_TIM-brl"/>
</dbReference>
<dbReference type="SUPFAM" id="SSF51658">
    <property type="entry name" value="Xylose isomerase-like"/>
    <property type="match status" value="1"/>
</dbReference>
<dbReference type="Pfam" id="PF01261">
    <property type="entry name" value="AP_endonuc_2"/>
    <property type="match status" value="1"/>
</dbReference>
<dbReference type="AlphaFoldDB" id="A0A0C4WNW3"/>
<organism evidence="2 3">
    <name type="scientific">Azotobacter chroococcum NCIMB 8003</name>
    <dbReference type="NCBI Taxonomy" id="1328314"/>
    <lineage>
        <taxon>Bacteria</taxon>
        <taxon>Pseudomonadati</taxon>
        <taxon>Pseudomonadota</taxon>
        <taxon>Gammaproteobacteria</taxon>
        <taxon>Pseudomonadales</taxon>
        <taxon>Pseudomonadaceae</taxon>
        <taxon>Azotobacter</taxon>
    </lineage>
</organism>
<dbReference type="STRING" id="1328314.Achr_17740"/>
<dbReference type="HOGENOM" id="CLU_050006_4_0_6"/>
<evidence type="ECO:0000259" key="1">
    <source>
        <dbReference type="Pfam" id="PF01261"/>
    </source>
</evidence>
<dbReference type="KEGG" id="acx:Achr_17740"/>
<dbReference type="PANTHER" id="PTHR12110">
    <property type="entry name" value="HYDROXYPYRUVATE ISOMERASE"/>
    <property type="match status" value="1"/>
</dbReference>
<reference evidence="2 3" key="1">
    <citation type="journal article" date="2015" name="PLoS ONE">
        <title>Azotobacter Genomes: The Genome of Azotobacter chroococcum NCIMB 8003 (ATCC 4412).</title>
        <authorList>
            <person name="Robson R.L."/>
            <person name="Jones R."/>
            <person name="Robson R.M."/>
            <person name="Schwartz A."/>
            <person name="Richardson T.H."/>
        </authorList>
    </citation>
    <scope>NUCLEOTIDE SEQUENCE [LARGE SCALE GENOMIC DNA]</scope>
    <source>
        <strain evidence="2 3">NCIMB 8003</strain>
    </source>
</reference>
<dbReference type="GO" id="GO:0016853">
    <property type="term" value="F:isomerase activity"/>
    <property type="evidence" value="ECO:0007669"/>
    <property type="project" value="UniProtKB-KW"/>
</dbReference>
<evidence type="ECO:0000313" key="3">
    <source>
        <dbReference type="Proteomes" id="UP000068210"/>
    </source>
</evidence>